<dbReference type="AlphaFoldDB" id="A0A9W5X3W6"/>
<protein>
    <submittedName>
        <fullName evidence="2">Polymerase</fullName>
    </submittedName>
</protein>
<comment type="caution">
    <text evidence="2">The sequence shown here is derived from an EMBL/GenBank/DDBJ whole genome shotgun (WGS) entry which is preliminary data.</text>
</comment>
<dbReference type="Pfam" id="PF20250">
    <property type="entry name" value="FapA_N"/>
    <property type="match status" value="1"/>
</dbReference>
<evidence type="ECO:0000313" key="2">
    <source>
        <dbReference type="EMBL" id="GGB30513.1"/>
    </source>
</evidence>
<dbReference type="InterPro" id="IPR046865">
    <property type="entry name" value="FapA_b_solenoid"/>
</dbReference>
<dbReference type="EMBL" id="BMJD01000002">
    <property type="protein sequence ID" value="GGB30513.1"/>
    <property type="molecule type" value="Genomic_DNA"/>
</dbReference>
<dbReference type="PANTHER" id="PTHR38032:SF1">
    <property type="entry name" value="RNA-BINDING PROTEIN KHPB N-TERMINAL DOMAIN-CONTAINING PROTEIN"/>
    <property type="match status" value="1"/>
</dbReference>
<organism evidence="2 3">
    <name type="scientific">Lentibacillus populi</name>
    <dbReference type="NCBI Taxonomy" id="1827502"/>
    <lineage>
        <taxon>Bacteria</taxon>
        <taxon>Bacillati</taxon>
        <taxon>Bacillota</taxon>
        <taxon>Bacilli</taxon>
        <taxon>Bacillales</taxon>
        <taxon>Bacillaceae</taxon>
        <taxon>Lentibacillus</taxon>
    </lineage>
</organism>
<dbReference type="PANTHER" id="PTHR38032">
    <property type="entry name" value="POLYMERASE-RELATED"/>
    <property type="match status" value="1"/>
</dbReference>
<dbReference type="InterPro" id="IPR046866">
    <property type="entry name" value="FapA_N"/>
</dbReference>
<sequence length="455" mass="50627">MGDLQNYFYINISNDRLHASLYRTDKPIDGDLELTENGIINILKEKKVCYGVLHDTIRLIVSDLSVVEFPVIVARGQLAQHGENGTITYGLNFDTEFEKTADWNFRDVMRIPSVQKGQRLATITMPGDGKNGIDIFGKEIKARPGKPVLVKAGKNVVYHEQDHSFYATAEGQVSINPRSIQVYEVYQINETLSMKDGNLDFVGSIVIHGDVPTGYTVKAGGDIKIYGMVEAATLIAGGSIFISEGFAGLRKGSIKADGNIHVGYINQGIAHAGDDIYVERSILHSECTARCHIYCQKGNIIGGILSAGKSVEAKDIGNRMSTQTEIVLGVHKRMMDKEKELSAEKAELLDTRKKLTVLGEKMQNQRDQQNPKVRITMLRQRNSINQTIEKIARIDEQLSQLNGQIGSETEAKLSVRGYLYSNTIVTFGKYKRKINKTTKNVQMRLEQNEISLLSL</sequence>
<reference evidence="2" key="2">
    <citation type="submission" date="2020-09" db="EMBL/GenBank/DDBJ databases">
        <authorList>
            <person name="Sun Q."/>
            <person name="Zhou Y."/>
        </authorList>
    </citation>
    <scope>NUCLEOTIDE SEQUENCE</scope>
    <source>
        <strain evidence="2">CGMCC 1.15454</strain>
    </source>
</reference>
<reference evidence="2" key="1">
    <citation type="journal article" date="2014" name="Int. J. Syst. Evol. Microbiol.">
        <title>Complete genome sequence of Corynebacterium casei LMG S-19264T (=DSM 44701T), isolated from a smear-ripened cheese.</title>
        <authorList>
            <consortium name="US DOE Joint Genome Institute (JGI-PGF)"/>
            <person name="Walter F."/>
            <person name="Albersmeier A."/>
            <person name="Kalinowski J."/>
            <person name="Ruckert C."/>
        </authorList>
    </citation>
    <scope>NUCLEOTIDE SEQUENCE</scope>
    <source>
        <strain evidence="2">CGMCC 1.15454</strain>
    </source>
</reference>
<proteinExistence type="predicted"/>
<keyword evidence="3" id="KW-1185">Reference proteome</keyword>
<dbReference type="RefSeq" id="WP_088050222.1">
    <property type="nucleotide sequence ID" value="NZ_BMJD01000002.1"/>
</dbReference>
<dbReference type="Pfam" id="PF03961">
    <property type="entry name" value="FapA"/>
    <property type="match status" value="1"/>
</dbReference>
<feature type="domain" description="Flagellar Assembly Protein A N-terminal region" evidence="1">
    <location>
        <begin position="9"/>
        <end position="176"/>
    </location>
</feature>
<name>A0A9W5X3W6_9BACI</name>
<evidence type="ECO:0000313" key="3">
    <source>
        <dbReference type="Proteomes" id="UP000621492"/>
    </source>
</evidence>
<accession>A0A9W5X3W6</accession>
<dbReference type="Proteomes" id="UP000621492">
    <property type="component" value="Unassembled WGS sequence"/>
</dbReference>
<evidence type="ECO:0000259" key="1">
    <source>
        <dbReference type="Pfam" id="PF20250"/>
    </source>
</evidence>
<gene>
    <name evidence="2" type="ORF">GCM10011409_04780</name>
</gene>
<dbReference type="InterPro" id="IPR005646">
    <property type="entry name" value="FapA"/>
</dbReference>